<organism evidence="1 2">
    <name type="scientific">Penaeus vannamei</name>
    <name type="common">Whiteleg shrimp</name>
    <name type="synonym">Litopenaeus vannamei</name>
    <dbReference type="NCBI Taxonomy" id="6689"/>
    <lineage>
        <taxon>Eukaryota</taxon>
        <taxon>Metazoa</taxon>
        <taxon>Ecdysozoa</taxon>
        <taxon>Arthropoda</taxon>
        <taxon>Crustacea</taxon>
        <taxon>Multicrustacea</taxon>
        <taxon>Malacostraca</taxon>
        <taxon>Eumalacostraca</taxon>
        <taxon>Eucarida</taxon>
        <taxon>Decapoda</taxon>
        <taxon>Dendrobranchiata</taxon>
        <taxon>Penaeoidea</taxon>
        <taxon>Penaeidae</taxon>
        <taxon>Penaeus</taxon>
    </lineage>
</organism>
<dbReference type="Proteomes" id="UP000283509">
    <property type="component" value="Unassembled WGS sequence"/>
</dbReference>
<reference evidence="1 2" key="2">
    <citation type="submission" date="2019-01" db="EMBL/GenBank/DDBJ databases">
        <title>The decoding of complex shrimp genome reveals the adaptation for benthos swimmer, frequently molting mechanism and breeding impact on genome.</title>
        <authorList>
            <person name="Sun Y."/>
            <person name="Gao Y."/>
            <person name="Yu Y."/>
        </authorList>
    </citation>
    <scope>NUCLEOTIDE SEQUENCE [LARGE SCALE GENOMIC DNA]</scope>
    <source>
        <tissue evidence="1">Muscle</tissue>
    </source>
</reference>
<gene>
    <name evidence="1" type="ORF">C7M84_016014</name>
</gene>
<accession>A0A423SP76</accession>
<dbReference type="EMBL" id="QCYY01003002">
    <property type="protein sequence ID" value="ROT66007.1"/>
    <property type="molecule type" value="Genomic_DNA"/>
</dbReference>
<proteinExistence type="predicted"/>
<protein>
    <submittedName>
        <fullName evidence="1">Gastrolith protein 10</fullName>
    </submittedName>
</protein>
<sequence length="168" mass="18902">MTPRFAHSSYLDRHACCWPPAWSRPSWAPRWLLSVLTPALPPSTSLQSFREKVYGEGLNNPAALPPNTLAFNRAKHIVTNIRPDLRVRVNIDGTVELTNIYGQEVDDELIFPDLEEIQEQRLQAQKLAILRRRQEQDAQLIREFNLGGNAQDFGLGNLGGANQGGFTI</sequence>
<keyword evidence="2" id="KW-1185">Reference proteome</keyword>
<reference evidence="1 2" key="1">
    <citation type="submission" date="2018-04" db="EMBL/GenBank/DDBJ databases">
        <authorList>
            <person name="Zhang X."/>
            <person name="Yuan J."/>
            <person name="Li F."/>
            <person name="Xiang J."/>
        </authorList>
    </citation>
    <scope>NUCLEOTIDE SEQUENCE [LARGE SCALE GENOMIC DNA]</scope>
    <source>
        <tissue evidence="1">Muscle</tissue>
    </source>
</reference>
<comment type="caution">
    <text evidence="1">The sequence shown here is derived from an EMBL/GenBank/DDBJ whole genome shotgun (WGS) entry which is preliminary data.</text>
</comment>
<dbReference type="AlphaFoldDB" id="A0A423SP76"/>
<dbReference type="OrthoDB" id="6371888at2759"/>
<evidence type="ECO:0000313" key="2">
    <source>
        <dbReference type="Proteomes" id="UP000283509"/>
    </source>
</evidence>
<evidence type="ECO:0000313" key="1">
    <source>
        <dbReference type="EMBL" id="ROT66007.1"/>
    </source>
</evidence>
<name>A0A423SP76_PENVA</name>